<keyword evidence="5" id="KW-1185">Reference proteome</keyword>
<feature type="region of interest" description="Disordered" evidence="2">
    <location>
        <begin position="522"/>
        <end position="549"/>
    </location>
</feature>
<dbReference type="AlphaFoldDB" id="W9Y946"/>
<feature type="compositionally biased region" description="Polar residues" evidence="2">
    <location>
        <begin position="529"/>
        <end position="540"/>
    </location>
</feature>
<reference evidence="4 5" key="1">
    <citation type="submission" date="2013-03" db="EMBL/GenBank/DDBJ databases">
        <title>The Genome Sequence of Capronia epimyces CBS 606.96.</title>
        <authorList>
            <consortium name="The Broad Institute Genomics Platform"/>
            <person name="Cuomo C."/>
            <person name="de Hoog S."/>
            <person name="Gorbushina A."/>
            <person name="Walker B."/>
            <person name="Young S.K."/>
            <person name="Zeng Q."/>
            <person name="Gargeya S."/>
            <person name="Fitzgerald M."/>
            <person name="Haas B."/>
            <person name="Abouelleil A."/>
            <person name="Allen A.W."/>
            <person name="Alvarado L."/>
            <person name="Arachchi H.M."/>
            <person name="Berlin A.M."/>
            <person name="Chapman S.B."/>
            <person name="Gainer-Dewar J."/>
            <person name="Goldberg J."/>
            <person name="Griggs A."/>
            <person name="Gujja S."/>
            <person name="Hansen M."/>
            <person name="Howarth C."/>
            <person name="Imamovic A."/>
            <person name="Ireland A."/>
            <person name="Larimer J."/>
            <person name="McCowan C."/>
            <person name="Murphy C."/>
            <person name="Pearson M."/>
            <person name="Poon T.W."/>
            <person name="Priest M."/>
            <person name="Roberts A."/>
            <person name="Saif S."/>
            <person name="Shea T."/>
            <person name="Sisk P."/>
            <person name="Sykes S."/>
            <person name="Wortman J."/>
            <person name="Nusbaum C."/>
            <person name="Birren B."/>
        </authorList>
    </citation>
    <scope>NUCLEOTIDE SEQUENCE [LARGE SCALE GENOMIC DNA]</scope>
    <source>
        <strain evidence="4 5">CBS 606.96</strain>
    </source>
</reference>
<sequence length="707" mass="80063">MATAPPRRRNRAPSEAEWKRIEGIVKRLYIKDKLPLKEIARILEQDHNFHAAPHMYKHRMKNWNFKKNYKREELAAVADSAQCFVRAGIPLPATLHSLVPVQRAKRHFPTLFEKSCHPNSSDSSNGRDGITRTRPTTDRGSHPTQNPSGRNALMPMTTLHHSNELRDLEAILMQVNNYFQWSLRKDSPLRMQPAEKTHMGTPPAITPKGFLIDIYQRCSLIANGITEAAAALVTTVRRDTVNFLRKDSPGLAMQLRSNTYSYIGTVSRRILGEAHPVTMILALASRSGGFVPSSHLVLQLMYDLALRQADSRSRLAAEIGAILVETITEECDFESASELCRRALRRRLKHFGHNSYYYRHLLCLYGRLHFLHGFNDEAEKIFHNVLLLNGFADEEKDCWQMTMSYLGCIWEKRMDWGEAHDYYAQAYDSANEAFGSDDPSTQTCLQDLRRVQAKQAQESRGLHSVSENNAEDCLQDVMDKFAELQQEMEQLDLDEEDDEVPAERDMPWNVKRAVVEDITGDLDDHDQSSLEQPLSHSESPGTDADADTDVDQSNFDQEIAKSQQLLSMEMGEIRATETLTTMEAGNPQDEAHVSNPLDPVFMFSGDMLEFELSRNGETLLDDIPIPIPALDMPLLDEVPVLDMRMDDLATMPSDVLPHGTALGMTPDLPHATDILENMNPDGRFESRTSRTRQWHQIGQGPDSTLTL</sequence>
<proteinExistence type="predicted"/>
<organism evidence="4 5">
    <name type="scientific">Capronia epimyces CBS 606.96</name>
    <dbReference type="NCBI Taxonomy" id="1182542"/>
    <lineage>
        <taxon>Eukaryota</taxon>
        <taxon>Fungi</taxon>
        <taxon>Dikarya</taxon>
        <taxon>Ascomycota</taxon>
        <taxon>Pezizomycotina</taxon>
        <taxon>Eurotiomycetes</taxon>
        <taxon>Chaetothyriomycetidae</taxon>
        <taxon>Chaetothyriales</taxon>
        <taxon>Herpotrichiellaceae</taxon>
        <taxon>Capronia</taxon>
    </lineage>
</organism>
<dbReference type="HOGENOM" id="CLU_378616_0_0_1"/>
<feature type="region of interest" description="Disordered" evidence="2">
    <location>
        <begin position="680"/>
        <end position="707"/>
    </location>
</feature>
<dbReference type="PANTHER" id="PTHR38788:SF3">
    <property type="entry name" value="CLR5 DOMAIN-CONTAINING PROTEIN"/>
    <property type="match status" value="1"/>
</dbReference>
<dbReference type="RefSeq" id="XP_007730460.1">
    <property type="nucleotide sequence ID" value="XM_007732270.1"/>
</dbReference>
<dbReference type="GeneID" id="19166260"/>
<feature type="compositionally biased region" description="Polar residues" evidence="2">
    <location>
        <begin position="117"/>
        <end position="126"/>
    </location>
</feature>
<dbReference type="Gene3D" id="1.25.40.10">
    <property type="entry name" value="Tetratricopeptide repeat domain"/>
    <property type="match status" value="1"/>
</dbReference>
<evidence type="ECO:0000256" key="1">
    <source>
        <dbReference type="SAM" id="Coils"/>
    </source>
</evidence>
<name>W9Y946_9EURO</name>
<feature type="coiled-coil region" evidence="1">
    <location>
        <begin position="467"/>
        <end position="494"/>
    </location>
</feature>
<feature type="domain" description="Clr5" evidence="3">
    <location>
        <begin position="15"/>
        <end position="67"/>
    </location>
</feature>
<dbReference type="Pfam" id="PF14420">
    <property type="entry name" value="Clr5"/>
    <property type="match status" value="1"/>
</dbReference>
<evidence type="ECO:0000259" key="3">
    <source>
        <dbReference type="Pfam" id="PF14420"/>
    </source>
</evidence>
<dbReference type="EMBL" id="AMGY01000002">
    <property type="protein sequence ID" value="EXJ89063.1"/>
    <property type="molecule type" value="Genomic_DNA"/>
</dbReference>
<evidence type="ECO:0000313" key="4">
    <source>
        <dbReference type="EMBL" id="EXJ89063.1"/>
    </source>
</evidence>
<gene>
    <name evidence="4" type="ORF">A1O3_02127</name>
</gene>
<keyword evidence="1" id="KW-0175">Coiled coil</keyword>
<accession>W9Y946</accession>
<dbReference type="SUPFAM" id="SSF48452">
    <property type="entry name" value="TPR-like"/>
    <property type="match status" value="1"/>
</dbReference>
<dbReference type="STRING" id="1182542.W9Y946"/>
<evidence type="ECO:0000313" key="5">
    <source>
        <dbReference type="Proteomes" id="UP000019478"/>
    </source>
</evidence>
<feature type="region of interest" description="Disordered" evidence="2">
    <location>
        <begin position="112"/>
        <end position="154"/>
    </location>
</feature>
<evidence type="ECO:0000256" key="2">
    <source>
        <dbReference type="SAM" id="MobiDB-lite"/>
    </source>
</evidence>
<dbReference type="InterPro" id="IPR025676">
    <property type="entry name" value="Clr5_dom"/>
</dbReference>
<dbReference type="eggNOG" id="ENOG502TAX2">
    <property type="taxonomic scope" value="Eukaryota"/>
</dbReference>
<dbReference type="PANTHER" id="PTHR38788">
    <property type="entry name" value="CLR5 DOMAIN-CONTAINING PROTEIN"/>
    <property type="match status" value="1"/>
</dbReference>
<dbReference type="InterPro" id="IPR011990">
    <property type="entry name" value="TPR-like_helical_dom_sf"/>
</dbReference>
<feature type="compositionally biased region" description="Basic and acidic residues" evidence="2">
    <location>
        <begin position="129"/>
        <end position="141"/>
    </location>
</feature>
<dbReference type="OrthoDB" id="194358at2759"/>
<protein>
    <recommendedName>
        <fullName evidence="3">Clr5 domain-containing protein</fullName>
    </recommendedName>
</protein>
<dbReference type="Proteomes" id="UP000019478">
    <property type="component" value="Unassembled WGS sequence"/>
</dbReference>
<dbReference type="Pfam" id="PF13374">
    <property type="entry name" value="TPR_10"/>
    <property type="match status" value="1"/>
</dbReference>
<comment type="caution">
    <text evidence="4">The sequence shown here is derived from an EMBL/GenBank/DDBJ whole genome shotgun (WGS) entry which is preliminary data.</text>
</comment>